<dbReference type="RefSeq" id="WP_354602034.1">
    <property type="nucleotide sequence ID" value="NZ_JBEWZI010000018.1"/>
</dbReference>
<evidence type="ECO:0000313" key="2">
    <source>
        <dbReference type="Proteomes" id="UP001549691"/>
    </source>
</evidence>
<comment type="caution">
    <text evidence="1">The sequence shown here is derived from an EMBL/GenBank/DDBJ whole genome shotgun (WGS) entry which is preliminary data.</text>
</comment>
<proteinExistence type="predicted"/>
<protein>
    <submittedName>
        <fullName evidence="1">Uncharacterized protein</fullName>
    </submittedName>
</protein>
<gene>
    <name evidence="1" type="ORF">ABXR19_15410</name>
</gene>
<evidence type="ECO:0000313" key="1">
    <source>
        <dbReference type="EMBL" id="MET7015576.1"/>
    </source>
</evidence>
<keyword evidence="2" id="KW-1185">Reference proteome</keyword>
<organism evidence="1 2">
    <name type="scientific">Uliginosibacterium flavum</name>
    <dbReference type="NCBI Taxonomy" id="1396831"/>
    <lineage>
        <taxon>Bacteria</taxon>
        <taxon>Pseudomonadati</taxon>
        <taxon>Pseudomonadota</taxon>
        <taxon>Betaproteobacteria</taxon>
        <taxon>Rhodocyclales</taxon>
        <taxon>Zoogloeaceae</taxon>
        <taxon>Uliginosibacterium</taxon>
    </lineage>
</organism>
<reference evidence="1 2" key="1">
    <citation type="submission" date="2024-07" db="EMBL/GenBank/DDBJ databases">
        <title>Uliginosibacterium flavum JJ3220;KACC:17644.</title>
        <authorList>
            <person name="Kim M.K."/>
        </authorList>
    </citation>
    <scope>NUCLEOTIDE SEQUENCE [LARGE SCALE GENOMIC DNA]</scope>
    <source>
        <strain evidence="1 2">KACC:17644</strain>
    </source>
</reference>
<name>A0ABV2TNS2_9RHOO</name>
<sequence>MKNLFHNALPNSLQMMQPTMRSGTRLSIKPMAILEVVRRRGRSWGLLAQYEEARLGLLR</sequence>
<accession>A0ABV2TNS2</accession>
<dbReference type="Proteomes" id="UP001549691">
    <property type="component" value="Unassembled WGS sequence"/>
</dbReference>
<dbReference type="EMBL" id="JBEWZI010000018">
    <property type="protein sequence ID" value="MET7015576.1"/>
    <property type="molecule type" value="Genomic_DNA"/>
</dbReference>